<feature type="domain" description="Radical SAM core" evidence="6">
    <location>
        <begin position="10"/>
        <end position="217"/>
    </location>
</feature>
<dbReference type="PROSITE" id="PS51918">
    <property type="entry name" value="RADICAL_SAM"/>
    <property type="match status" value="1"/>
</dbReference>
<dbReference type="Pfam" id="PF04055">
    <property type="entry name" value="Radical_SAM"/>
    <property type="match status" value="1"/>
</dbReference>
<evidence type="ECO:0000256" key="5">
    <source>
        <dbReference type="SAM" id="MobiDB-lite"/>
    </source>
</evidence>
<dbReference type="InterPro" id="IPR007197">
    <property type="entry name" value="rSAM"/>
</dbReference>
<dbReference type="Gene3D" id="3.20.20.70">
    <property type="entry name" value="Aldolase class I"/>
    <property type="match status" value="1"/>
</dbReference>
<keyword evidence="3" id="KW-0408">Iron</keyword>
<dbReference type="InterPro" id="IPR058240">
    <property type="entry name" value="rSAM_sf"/>
</dbReference>
<evidence type="ECO:0000256" key="4">
    <source>
        <dbReference type="ARBA" id="ARBA00023014"/>
    </source>
</evidence>
<dbReference type="PANTHER" id="PTHR11228:SF7">
    <property type="entry name" value="PQQA PEPTIDE CYCLASE"/>
    <property type="match status" value="1"/>
</dbReference>
<reference evidence="7" key="1">
    <citation type="submission" date="2024-05" db="EMBL/GenBank/DDBJ databases">
        <title>Whole genome shotgun sequence of Streptomyces hygroscopicus NBRC 113678.</title>
        <authorList>
            <person name="Komaki H."/>
            <person name="Tamura T."/>
        </authorList>
    </citation>
    <scope>NUCLEOTIDE SEQUENCE</scope>
    <source>
        <strain evidence="7">N11-34</strain>
    </source>
</reference>
<gene>
    <name evidence="7" type="ORF">TPA0910_50490</name>
</gene>
<comment type="caution">
    <text evidence="7">The sequence shown here is derived from an EMBL/GenBank/DDBJ whole genome shotgun (WGS) entry which is preliminary data.</text>
</comment>
<name>A0ABQ3U5E4_STRHY</name>
<dbReference type="InterPro" id="IPR023885">
    <property type="entry name" value="4Fe4S-binding_SPASM_dom"/>
</dbReference>
<dbReference type="Proteomes" id="UP001054854">
    <property type="component" value="Unassembled WGS sequence"/>
</dbReference>
<dbReference type="SFLD" id="SFLDG01067">
    <property type="entry name" value="SPASM/twitch_domain_containing"/>
    <property type="match status" value="1"/>
</dbReference>
<proteinExistence type="predicted"/>
<organism evidence="7 8">
    <name type="scientific">Streptomyces hygroscopicus</name>
    <dbReference type="NCBI Taxonomy" id="1912"/>
    <lineage>
        <taxon>Bacteria</taxon>
        <taxon>Bacillati</taxon>
        <taxon>Actinomycetota</taxon>
        <taxon>Actinomycetes</taxon>
        <taxon>Kitasatosporales</taxon>
        <taxon>Streptomycetaceae</taxon>
        <taxon>Streptomyces</taxon>
        <taxon>Streptomyces violaceusniger group</taxon>
    </lineage>
</organism>
<protein>
    <recommendedName>
        <fullName evidence="6">Radical SAM core domain-containing protein</fullName>
    </recommendedName>
</protein>
<dbReference type="RefSeq" id="WP_236258204.1">
    <property type="nucleotide sequence ID" value="NZ_BNEK01000005.1"/>
</dbReference>
<accession>A0ABQ3U5E4</accession>
<dbReference type="CDD" id="cd01335">
    <property type="entry name" value="Radical_SAM"/>
    <property type="match status" value="1"/>
</dbReference>
<dbReference type="Pfam" id="PF13186">
    <property type="entry name" value="SPASM"/>
    <property type="match status" value="1"/>
</dbReference>
<dbReference type="SFLD" id="SFLDF00365">
    <property type="entry name" value="thuricin_CD_(TrnCD-like)"/>
    <property type="match status" value="1"/>
</dbReference>
<feature type="region of interest" description="Disordered" evidence="5">
    <location>
        <begin position="261"/>
        <end position="300"/>
    </location>
</feature>
<dbReference type="SFLD" id="SFLDG01386">
    <property type="entry name" value="main_SPASM_domain-containing"/>
    <property type="match status" value="1"/>
</dbReference>
<dbReference type="InterPro" id="IPR050377">
    <property type="entry name" value="Radical_SAM_PqqE_MftC-like"/>
</dbReference>
<keyword evidence="4" id="KW-0411">Iron-sulfur</keyword>
<keyword evidence="1" id="KW-0949">S-adenosyl-L-methionine</keyword>
<dbReference type="SFLD" id="SFLDS00029">
    <property type="entry name" value="Radical_SAM"/>
    <property type="match status" value="1"/>
</dbReference>
<dbReference type="SUPFAM" id="SSF102114">
    <property type="entry name" value="Radical SAM enzymes"/>
    <property type="match status" value="1"/>
</dbReference>
<evidence type="ECO:0000259" key="6">
    <source>
        <dbReference type="PROSITE" id="PS51918"/>
    </source>
</evidence>
<evidence type="ECO:0000256" key="3">
    <source>
        <dbReference type="ARBA" id="ARBA00023004"/>
    </source>
</evidence>
<evidence type="ECO:0000313" key="7">
    <source>
        <dbReference type="EMBL" id="GHJ30616.1"/>
    </source>
</evidence>
<keyword evidence="2" id="KW-0479">Metal-binding</keyword>
<evidence type="ECO:0000313" key="8">
    <source>
        <dbReference type="Proteomes" id="UP001054854"/>
    </source>
</evidence>
<sequence>MTTIVAATPAMDTGFLWLDLTRKCQLRCSPCFNSSGPERTHGSMTREDWLRVLDQAAECGVRSVQLIGGEPTLHPDSRLVADRALSLGLGVEIYSNLVRVPEAWWALLQRDGMSLATSYYSDAPEEHNKVTGRPSHARTLANIKKAVELGIPLRIGMVATAEAQRVSQARRELAALGVRRINVDHVRPFGRGARGRTPEVSGLCGRCGIGRAAVGPDGCVSPCVFSADLLGVGNVRNTPLATILGSPAMAEARASIRSVFAKGGGDGGGDDEGKGSCDPSCDPNAECSPGYPGSECGPRN</sequence>
<dbReference type="InterPro" id="IPR013785">
    <property type="entry name" value="Aldolase_TIM"/>
</dbReference>
<dbReference type="SFLD" id="SFLDG01216">
    <property type="entry name" value="thioether_bond_formation_requi"/>
    <property type="match status" value="1"/>
</dbReference>
<evidence type="ECO:0000256" key="2">
    <source>
        <dbReference type="ARBA" id="ARBA00022723"/>
    </source>
</evidence>
<evidence type="ECO:0000256" key="1">
    <source>
        <dbReference type="ARBA" id="ARBA00022691"/>
    </source>
</evidence>
<keyword evidence="8" id="KW-1185">Reference proteome</keyword>
<dbReference type="EMBL" id="BNEK01000005">
    <property type="protein sequence ID" value="GHJ30616.1"/>
    <property type="molecule type" value="Genomic_DNA"/>
</dbReference>
<dbReference type="PANTHER" id="PTHR11228">
    <property type="entry name" value="RADICAL SAM DOMAIN PROTEIN"/>
    <property type="match status" value="1"/>
</dbReference>